<sequence>MAPSRFSISPYKLGLDFVKATGLDRVFRSRVSKSQPSPTQNRRRTPGLEAALARATLADVTPKGSPSADLPSPSAQSNVDASVYEDSSMEYSPQVGGASAEDIILETVETEVEIKEEVYEEYEYDEEPEDYDPALEEYDRAVDDSDGEDSAARYRQDKYAAAEDPEGENTEDHDADDEAMADETMGDNDNADEGVMRYRQGNKVGSGCRKNISKTSRQPDHSEGVSYEADVEGDTTVLSQRSQYNPFSKYSRDDRGNEDEEAELSDEPPPPDGEVPEMDWPVDDEIQRNYQDAKDAIPGQESWGTDLDRLHRLLSLRGRHPLMPGTWAWDLLDLPMLPELFAPPTSEKPVLIHAMSSQFRASKALRTLFELQGRINALRQAGKRQKISITIKKEIERYIKWAKEDAGLQRYDYQPNIITVRYDRVDVSPQELATMMGDGLSGWAKQYRRRYRAKGIQQYPRVLYCFVIIQQLVLVATLKVSDREPKPLVFAQMNVSHRDRWLDSGLGIAIPVLVAREALLKYRNDFPELELEESDDPDL</sequence>
<proteinExistence type="predicted"/>
<evidence type="ECO:0000256" key="1">
    <source>
        <dbReference type="SAM" id="MobiDB-lite"/>
    </source>
</evidence>
<name>A0AA38RIZ0_9PEZI</name>
<evidence type="ECO:0000313" key="3">
    <source>
        <dbReference type="Proteomes" id="UP001174694"/>
    </source>
</evidence>
<dbReference type="AlphaFoldDB" id="A0AA38RIZ0"/>
<feature type="compositionally biased region" description="Acidic residues" evidence="1">
    <location>
        <begin position="163"/>
        <end position="192"/>
    </location>
</feature>
<feature type="compositionally biased region" description="Polar residues" evidence="1">
    <location>
        <begin position="236"/>
        <end position="248"/>
    </location>
</feature>
<feature type="compositionally biased region" description="Acidic residues" evidence="1">
    <location>
        <begin position="118"/>
        <end position="136"/>
    </location>
</feature>
<protein>
    <submittedName>
        <fullName evidence="2">Uncharacterized protein</fullName>
    </submittedName>
</protein>
<gene>
    <name evidence="2" type="ORF">NKR23_g4588</name>
</gene>
<organism evidence="2 3">
    <name type="scientific">Pleurostoma richardsiae</name>
    <dbReference type="NCBI Taxonomy" id="41990"/>
    <lineage>
        <taxon>Eukaryota</taxon>
        <taxon>Fungi</taxon>
        <taxon>Dikarya</taxon>
        <taxon>Ascomycota</taxon>
        <taxon>Pezizomycotina</taxon>
        <taxon>Sordariomycetes</taxon>
        <taxon>Sordariomycetidae</taxon>
        <taxon>Calosphaeriales</taxon>
        <taxon>Pleurostomataceae</taxon>
        <taxon>Pleurostoma</taxon>
    </lineage>
</organism>
<feature type="region of interest" description="Disordered" evidence="1">
    <location>
        <begin position="28"/>
        <end position="47"/>
    </location>
</feature>
<feature type="region of interest" description="Disordered" evidence="1">
    <location>
        <begin position="58"/>
        <end position="279"/>
    </location>
</feature>
<comment type="caution">
    <text evidence="2">The sequence shown here is derived from an EMBL/GenBank/DDBJ whole genome shotgun (WGS) entry which is preliminary data.</text>
</comment>
<dbReference type="Proteomes" id="UP001174694">
    <property type="component" value="Unassembled WGS sequence"/>
</dbReference>
<evidence type="ECO:0000313" key="2">
    <source>
        <dbReference type="EMBL" id="KAJ9148930.1"/>
    </source>
</evidence>
<dbReference type="EMBL" id="JANBVO010000011">
    <property type="protein sequence ID" value="KAJ9148930.1"/>
    <property type="molecule type" value="Genomic_DNA"/>
</dbReference>
<reference evidence="2" key="1">
    <citation type="submission" date="2022-07" db="EMBL/GenBank/DDBJ databases">
        <title>Fungi with potential for degradation of polypropylene.</title>
        <authorList>
            <person name="Gostincar C."/>
        </authorList>
    </citation>
    <scope>NUCLEOTIDE SEQUENCE</scope>
    <source>
        <strain evidence="2">EXF-13308</strain>
    </source>
</reference>
<accession>A0AA38RIZ0</accession>
<keyword evidence="3" id="KW-1185">Reference proteome</keyword>
<feature type="compositionally biased region" description="Basic and acidic residues" evidence="1">
    <location>
        <begin position="150"/>
        <end position="161"/>
    </location>
</feature>
<feature type="compositionally biased region" description="Acidic residues" evidence="1">
    <location>
        <begin position="256"/>
        <end position="266"/>
    </location>
</feature>